<evidence type="ECO:0000256" key="1">
    <source>
        <dbReference type="SAM" id="Phobius"/>
    </source>
</evidence>
<reference evidence="3" key="1">
    <citation type="submission" date="2016-06" db="EMBL/GenBank/DDBJ databases">
        <title>Parallel loss of symbiosis genes in relatives of nitrogen-fixing non-legume Parasponia.</title>
        <authorList>
            <person name="Van Velzen R."/>
            <person name="Holmer R."/>
            <person name="Bu F."/>
            <person name="Rutten L."/>
            <person name="Van Zeijl A."/>
            <person name="Liu W."/>
            <person name="Santuari L."/>
            <person name="Cao Q."/>
            <person name="Sharma T."/>
            <person name="Shen D."/>
            <person name="Roswanjaya Y."/>
            <person name="Wardhani T."/>
            <person name="Kalhor M.S."/>
            <person name="Jansen J."/>
            <person name="Van den Hoogen J."/>
            <person name="Gungor B."/>
            <person name="Hartog M."/>
            <person name="Hontelez J."/>
            <person name="Verver J."/>
            <person name="Yang W.-C."/>
            <person name="Schijlen E."/>
            <person name="Repin R."/>
            <person name="Schilthuizen M."/>
            <person name="Schranz E."/>
            <person name="Heidstra R."/>
            <person name="Miyata K."/>
            <person name="Fedorova E."/>
            <person name="Kohlen W."/>
            <person name="Bisseling T."/>
            <person name="Smit S."/>
            <person name="Geurts R."/>
        </authorList>
    </citation>
    <scope>NUCLEOTIDE SEQUENCE [LARGE SCALE GENOMIC DNA]</scope>
    <source>
        <strain evidence="3">cv. WU1-14</strain>
    </source>
</reference>
<keyword evidence="1" id="KW-0472">Membrane</keyword>
<keyword evidence="3" id="KW-1185">Reference proteome</keyword>
<proteinExistence type="predicted"/>
<gene>
    <name evidence="2" type="ORF">PanWU01x14_277920</name>
</gene>
<feature type="transmembrane region" description="Helical" evidence="1">
    <location>
        <begin position="81"/>
        <end position="99"/>
    </location>
</feature>
<evidence type="ECO:0000313" key="3">
    <source>
        <dbReference type="Proteomes" id="UP000237105"/>
    </source>
</evidence>
<comment type="caution">
    <text evidence="2">The sequence shown here is derived from an EMBL/GenBank/DDBJ whole genome shotgun (WGS) entry which is preliminary data.</text>
</comment>
<dbReference type="EMBL" id="JXTB01000380">
    <property type="protein sequence ID" value="PON42896.1"/>
    <property type="molecule type" value="Genomic_DNA"/>
</dbReference>
<evidence type="ECO:0000313" key="2">
    <source>
        <dbReference type="EMBL" id="PON42896.1"/>
    </source>
</evidence>
<sequence>MKIISIRSKHKIGRNKNKHLIYIHTSWQILVQNFPETIRMLLKIRLGLLVPVIPNKNFRIHTFHIRLTTIVKFPRCLNKKFYVAFFKSPIVFYYFIKFLNRTLV</sequence>
<keyword evidence="1" id="KW-0812">Transmembrane</keyword>
<protein>
    <submittedName>
        <fullName evidence="2">Uncharacterized protein</fullName>
    </submittedName>
</protein>
<dbReference type="AlphaFoldDB" id="A0A2P5B2A5"/>
<dbReference type="Proteomes" id="UP000237105">
    <property type="component" value="Unassembled WGS sequence"/>
</dbReference>
<name>A0A2P5B2A5_PARAD</name>
<organism evidence="2 3">
    <name type="scientific">Parasponia andersonii</name>
    <name type="common">Sponia andersonii</name>
    <dbReference type="NCBI Taxonomy" id="3476"/>
    <lineage>
        <taxon>Eukaryota</taxon>
        <taxon>Viridiplantae</taxon>
        <taxon>Streptophyta</taxon>
        <taxon>Embryophyta</taxon>
        <taxon>Tracheophyta</taxon>
        <taxon>Spermatophyta</taxon>
        <taxon>Magnoliopsida</taxon>
        <taxon>eudicotyledons</taxon>
        <taxon>Gunneridae</taxon>
        <taxon>Pentapetalae</taxon>
        <taxon>rosids</taxon>
        <taxon>fabids</taxon>
        <taxon>Rosales</taxon>
        <taxon>Cannabaceae</taxon>
        <taxon>Parasponia</taxon>
    </lineage>
</organism>
<accession>A0A2P5B2A5</accession>
<keyword evidence="1" id="KW-1133">Transmembrane helix</keyword>